<reference evidence="4" key="1">
    <citation type="journal article" date="2019" name="bioRxiv">
        <title>The Genome of the Zebra Mussel, Dreissena polymorpha: A Resource for Invasive Species Research.</title>
        <authorList>
            <person name="McCartney M.A."/>
            <person name="Auch B."/>
            <person name="Kono T."/>
            <person name="Mallez S."/>
            <person name="Zhang Y."/>
            <person name="Obille A."/>
            <person name="Becker A."/>
            <person name="Abrahante J.E."/>
            <person name="Garbe J."/>
            <person name="Badalamenti J.P."/>
            <person name="Herman A."/>
            <person name="Mangelson H."/>
            <person name="Liachko I."/>
            <person name="Sullivan S."/>
            <person name="Sone E.D."/>
            <person name="Koren S."/>
            <person name="Silverstein K.A.T."/>
            <person name="Beckman K.B."/>
            <person name="Gohl D.M."/>
        </authorList>
    </citation>
    <scope>NUCLEOTIDE SEQUENCE</scope>
    <source>
        <strain evidence="4">Duluth1</strain>
        <tissue evidence="4">Whole animal</tissue>
    </source>
</reference>
<reference evidence="4" key="2">
    <citation type="submission" date="2020-11" db="EMBL/GenBank/DDBJ databases">
        <authorList>
            <person name="McCartney M.A."/>
            <person name="Auch B."/>
            <person name="Kono T."/>
            <person name="Mallez S."/>
            <person name="Becker A."/>
            <person name="Gohl D.M."/>
            <person name="Silverstein K.A.T."/>
            <person name="Koren S."/>
            <person name="Bechman K.B."/>
            <person name="Herman A."/>
            <person name="Abrahante J.E."/>
            <person name="Garbe J."/>
        </authorList>
    </citation>
    <scope>NUCLEOTIDE SEQUENCE</scope>
    <source>
        <strain evidence="4">Duluth1</strain>
        <tissue evidence="4">Whole animal</tissue>
    </source>
</reference>
<dbReference type="NCBIfam" id="TIGR00030">
    <property type="entry name" value="S21p"/>
    <property type="match status" value="1"/>
</dbReference>
<evidence type="ECO:0008006" key="6">
    <source>
        <dbReference type="Google" id="ProtNLM"/>
    </source>
</evidence>
<dbReference type="PANTHER" id="PTHR21109:SF0">
    <property type="entry name" value="SMALL RIBOSOMAL SUBUNIT PROTEIN BS21M"/>
    <property type="match status" value="1"/>
</dbReference>
<evidence type="ECO:0000256" key="2">
    <source>
        <dbReference type="ARBA" id="ARBA00022980"/>
    </source>
</evidence>
<proteinExistence type="inferred from homology"/>
<dbReference type="OrthoDB" id="2501249at2759"/>
<evidence type="ECO:0000313" key="4">
    <source>
        <dbReference type="EMBL" id="KAH3882236.1"/>
    </source>
</evidence>
<dbReference type="GO" id="GO:0005840">
    <property type="term" value="C:ribosome"/>
    <property type="evidence" value="ECO:0007669"/>
    <property type="project" value="UniProtKB-KW"/>
</dbReference>
<keyword evidence="3" id="KW-0687">Ribonucleoprotein</keyword>
<comment type="caution">
    <text evidence="4">The sequence shown here is derived from an EMBL/GenBank/DDBJ whole genome shotgun (WGS) entry which is preliminary data.</text>
</comment>
<keyword evidence="2" id="KW-0689">Ribosomal protein</keyword>
<dbReference type="GO" id="GO:1990904">
    <property type="term" value="C:ribonucleoprotein complex"/>
    <property type="evidence" value="ECO:0007669"/>
    <property type="project" value="UniProtKB-KW"/>
</dbReference>
<accession>A0A9D4MUT0</accession>
<name>A0A9D4MUT0_DREPO</name>
<evidence type="ECO:0000256" key="1">
    <source>
        <dbReference type="ARBA" id="ARBA00006640"/>
    </source>
</evidence>
<dbReference type="GO" id="GO:0003735">
    <property type="term" value="F:structural constituent of ribosome"/>
    <property type="evidence" value="ECO:0007669"/>
    <property type="project" value="InterPro"/>
</dbReference>
<evidence type="ECO:0000313" key="5">
    <source>
        <dbReference type="Proteomes" id="UP000828390"/>
    </source>
</evidence>
<dbReference type="PANTHER" id="PTHR21109">
    <property type="entry name" value="MITOCHONDRIAL 28S RIBOSOMAL PROTEIN S21"/>
    <property type="match status" value="1"/>
</dbReference>
<dbReference type="AlphaFoldDB" id="A0A9D4MUT0"/>
<dbReference type="InterPro" id="IPR001911">
    <property type="entry name" value="Ribosomal_bS21"/>
</dbReference>
<gene>
    <name evidence="4" type="ORF">DPMN_006170</name>
</gene>
<keyword evidence="5" id="KW-1185">Reference proteome</keyword>
<protein>
    <recommendedName>
        <fullName evidence="6">Mitochondrial ribosomal protein S21</fullName>
    </recommendedName>
</protein>
<comment type="similarity">
    <text evidence="1">Belongs to the bacterial ribosomal protein bS21 family.</text>
</comment>
<sequence length="87" mass="10568">MLAKSAKFVTRTVLVKNNDLDKSYNLLQRVLNNDGVIQEERARRFFEKPCYTRKNLAYNRCQRIYNAEMNKKLQFLMRKNRVDPWPR</sequence>
<evidence type="ECO:0000256" key="3">
    <source>
        <dbReference type="ARBA" id="ARBA00023274"/>
    </source>
</evidence>
<organism evidence="4 5">
    <name type="scientific">Dreissena polymorpha</name>
    <name type="common">Zebra mussel</name>
    <name type="synonym">Mytilus polymorpha</name>
    <dbReference type="NCBI Taxonomy" id="45954"/>
    <lineage>
        <taxon>Eukaryota</taxon>
        <taxon>Metazoa</taxon>
        <taxon>Spiralia</taxon>
        <taxon>Lophotrochozoa</taxon>
        <taxon>Mollusca</taxon>
        <taxon>Bivalvia</taxon>
        <taxon>Autobranchia</taxon>
        <taxon>Heteroconchia</taxon>
        <taxon>Euheterodonta</taxon>
        <taxon>Imparidentia</taxon>
        <taxon>Neoheterodontei</taxon>
        <taxon>Myida</taxon>
        <taxon>Dreissenoidea</taxon>
        <taxon>Dreissenidae</taxon>
        <taxon>Dreissena</taxon>
    </lineage>
</organism>
<dbReference type="Pfam" id="PF01165">
    <property type="entry name" value="Ribosomal_S21"/>
    <property type="match status" value="1"/>
</dbReference>
<dbReference type="GO" id="GO:0006412">
    <property type="term" value="P:translation"/>
    <property type="evidence" value="ECO:0007669"/>
    <property type="project" value="InterPro"/>
</dbReference>
<dbReference type="EMBL" id="JAIWYP010000001">
    <property type="protein sequence ID" value="KAH3882236.1"/>
    <property type="molecule type" value="Genomic_DNA"/>
</dbReference>
<dbReference type="Proteomes" id="UP000828390">
    <property type="component" value="Unassembled WGS sequence"/>
</dbReference>